<dbReference type="RefSeq" id="WP_370483851.1">
    <property type="nucleotide sequence ID" value="NZ_JBEOQA010000002.1"/>
</dbReference>
<evidence type="ECO:0000256" key="1">
    <source>
        <dbReference type="ARBA" id="ARBA00004196"/>
    </source>
</evidence>
<dbReference type="PROSITE" id="PS51352">
    <property type="entry name" value="THIOREDOXIN_2"/>
    <property type="match status" value="1"/>
</dbReference>
<keyword evidence="3" id="KW-1015">Disulfide bond</keyword>
<dbReference type="InterPro" id="IPR036929">
    <property type="entry name" value="DsbDN_sf"/>
</dbReference>
<comment type="subcellular location">
    <subcellularLocation>
        <location evidence="1">Cell envelope</location>
    </subcellularLocation>
</comment>
<dbReference type="PANTHER" id="PTHR42852">
    <property type="entry name" value="THIOL:DISULFIDE INTERCHANGE PROTEIN DSBE"/>
    <property type="match status" value="1"/>
</dbReference>
<protein>
    <submittedName>
        <fullName evidence="6">TlpA disulfide reductase family protein</fullName>
    </submittedName>
</protein>
<keyword evidence="4" id="KW-0676">Redox-active center</keyword>
<dbReference type="Pfam" id="PF00578">
    <property type="entry name" value="AhpC-TSA"/>
    <property type="match status" value="1"/>
</dbReference>
<dbReference type="Gene3D" id="2.60.40.1250">
    <property type="entry name" value="Thiol:disulfide interchange protein DsbD, N-terminal domain"/>
    <property type="match status" value="1"/>
</dbReference>
<dbReference type="InterPro" id="IPR000866">
    <property type="entry name" value="AhpC/TSA"/>
</dbReference>
<keyword evidence="2" id="KW-0201">Cytochrome c-type biogenesis</keyword>
<gene>
    <name evidence="6" type="ORF">ABTW24_14485</name>
</gene>
<evidence type="ECO:0000259" key="5">
    <source>
        <dbReference type="PROSITE" id="PS51352"/>
    </source>
</evidence>
<evidence type="ECO:0000256" key="2">
    <source>
        <dbReference type="ARBA" id="ARBA00022748"/>
    </source>
</evidence>
<dbReference type="InterPro" id="IPR013766">
    <property type="entry name" value="Thioredoxin_domain"/>
</dbReference>
<dbReference type="CDD" id="cd02966">
    <property type="entry name" value="TlpA_like_family"/>
    <property type="match status" value="1"/>
</dbReference>
<evidence type="ECO:0000313" key="7">
    <source>
        <dbReference type="Proteomes" id="UP001566204"/>
    </source>
</evidence>
<dbReference type="EMBL" id="JBEOQB010000004">
    <property type="protein sequence ID" value="MEZ0452800.1"/>
    <property type="molecule type" value="Genomic_DNA"/>
</dbReference>
<dbReference type="PANTHER" id="PTHR42852:SF6">
    <property type="entry name" value="THIOL:DISULFIDE INTERCHANGE PROTEIN DSBE"/>
    <property type="match status" value="1"/>
</dbReference>
<evidence type="ECO:0000256" key="4">
    <source>
        <dbReference type="ARBA" id="ARBA00023284"/>
    </source>
</evidence>
<reference evidence="6 7" key="1">
    <citation type="submission" date="2024-06" db="EMBL/GenBank/DDBJ databases">
        <title>Soil Sphingobacterium thalpophilum.</title>
        <authorList>
            <person name="Yang J."/>
            <person name="Li J."/>
        </authorList>
    </citation>
    <scope>NUCLEOTIDE SEQUENCE [LARGE SCALE GENOMIC DNA]</scope>
    <source>
        <strain evidence="6 7">22g91tb</strain>
    </source>
</reference>
<dbReference type="Gene3D" id="3.40.30.10">
    <property type="entry name" value="Glutaredoxin"/>
    <property type="match status" value="1"/>
</dbReference>
<accession>A0ABV4HE78</accession>
<keyword evidence="7" id="KW-1185">Reference proteome</keyword>
<dbReference type="InterPro" id="IPR036249">
    <property type="entry name" value="Thioredoxin-like_sf"/>
</dbReference>
<evidence type="ECO:0000313" key="6">
    <source>
        <dbReference type="EMBL" id="MEZ0452800.1"/>
    </source>
</evidence>
<name>A0ABV4HE78_9SPHI</name>
<dbReference type="Proteomes" id="UP001566204">
    <property type="component" value="Unassembled WGS sequence"/>
</dbReference>
<proteinExistence type="predicted"/>
<sequence>MLRYILGLFLCFSAFRGFTQVKDPVSWTAVSEKIGPLTFKVNLKAVIKKPYHIYPMKSSGGGLGMPTAIIFDVNDCIEFLGGIEEKGVEAEGKRLAYYPDSVTFSQKIRLKSDNPQILKFKIKYMACNDRMCLPPAGKTLSLVVNGENTLDQIDDTLKTSEIAAAVEKPYQDFALPDTAGRLIYAKDIVHNATYTFIDFWASWCSPCRQQGRALIPLFEKYQSKGFRVIAVSLDTDAEKWAKAIRNDKYIWTNLSDLRGFDSPLAKYYNITAIPRNFLVDQEGNIIARDLHGESLTSKLIELLGR</sequence>
<comment type="caution">
    <text evidence="6">The sequence shown here is derived from an EMBL/GenBank/DDBJ whole genome shotgun (WGS) entry which is preliminary data.</text>
</comment>
<dbReference type="InterPro" id="IPR050553">
    <property type="entry name" value="Thioredoxin_ResA/DsbE_sf"/>
</dbReference>
<dbReference type="SUPFAM" id="SSF52833">
    <property type="entry name" value="Thioredoxin-like"/>
    <property type="match status" value="1"/>
</dbReference>
<feature type="domain" description="Thioredoxin" evidence="5">
    <location>
        <begin position="164"/>
        <end position="305"/>
    </location>
</feature>
<organism evidence="6 7">
    <name type="scientific">Sphingobacterium thalpophilum</name>
    <dbReference type="NCBI Taxonomy" id="259"/>
    <lineage>
        <taxon>Bacteria</taxon>
        <taxon>Pseudomonadati</taxon>
        <taxon>Bacteroidota</taxon>
        <taxon>Sphingobacteriia</taxon>
        <taxon>Sphingobacteriales</taxon>
        <taxon>Sphingobacteriaceae</taxon>
        <taxon>Sphingobacterium</taxon>
    </lineage>
</organism>
<evidence type="ECO:0000256" key="3">
    <source>
        <dbReference type="ARBA" id="ARBA00023157"/>
    </source>
</evidence>